<proteinExistence type="predicted"/>
<reference evidence="1 2" key="1">
    <citation type="submission" date="2016-04" db="EMBL/GenBank/DDBJ databases">
        <title>An efficient strategy for bacteriophage contamination control in bacterial fermentation.</title>
        <authorList>
            <person name="Xing S."/>
            <person name="Sun Q."/>
            <person name="An X."/>
            <person name="Mi Z."/>
            <person name="Tong Y."/>
        </authorList>
    </citation>
    <scope>NUCLEOTIDE SEQUENCE [LARGE SCALE GENOMIC DNA]</scope>
</reference>
<dbReference type="KEGG" id="vg:54979311"/>
<accession>A0A1P8DUM0</accession>
<evidence type="ECO:0000313" key="1">
    <source>
        <dbReference type="EMBL" id="APU93206.1"/>
    </source>
</evidence>
<dbReference type="GeneID" id="54979311"/>
<evidence type="ECO:0000313" key="2">
    <source>
        <dbReference type="Proteomes" id="UP000225515"/>
    </source>
</evidence>
<protein>
    <submittedName>
        <fullName evidence="1">Uncharacterized protein</fullName>
    </submittedName>
</protein>
<dbReference type="Proteomes" id="UP000225515">
    <property type="component" value="Segment"/>
</dbReference>
<dbReference type="EMBL" id="KX130960">
    <property type="protein sequence ID" value="APU93206.1"/>
    <property type="molecule type" value="Genomic_DNA"/>
</dbReference>
<dbReference type="RefSeq" id="YP_009789171.1">
    <property type="nucleotide sequence ID" value="NC_047810.1"/>
</dbReference>
<organism evidence="1 2">
    <name type="scientific">Escherichia phage vB_EcoS-IME253</name>
    <dbReference type="NCBI Taxonomy" id="1933412"/>
    <lineage>
        <taxon>Viruses</taxon>
        <taxon>Duplodnaviria</taxon>
        <taxon>Heunggongvirae</taxon>
        <taxon>Uroviricota</taxon>
        <taxon>Caudoviricetes</taxon>
        <taxon>Drexlerviridae</taxon>
        <taxon>Braunvirinae</taxon>
        <taxon>Rtpvirus</taxon>
        <taxon>Rtpvirus IME253</taxon>
    </lineage>
</organism>
<name>A0A1P8DUM0_9CAUD</name>
<keyword evidence="2" id="KW-1185">Reference proteome</keyword>
<sequence length="83" mass="9508">MLGLDFQPEHYDLVHGQSGVKFRAIPIADWFPPDYVDVNAKTKDGKWVQIYYSPACGNLCMTDLDKKLAISAEVIDYWLKEVE</sequence>